<dbReference type="InterPro" id="IPR028098">
    <property type="entry name" value="Glyco_trans_4-like_N"/>
</dbReference>
<dbReference type="Proteomes" id="UP000190626">
    <property type="component" value="Unassembled WGS sequence"/>
</dbReference>
<evidence type="ECO:0000313" key="4">
    <source>
        <dbReference type="Proteomes" id="UP000190626"/>
    </source>
</evidence>
<dbReference type="PANTHER" id="PTHR12526">
    <property type="entry name" value="GLYCOSYLTRANSFERASE"/>
    <property type="match status" value="1"/>
</dbReference>
<dbReference type="Pfam" id="PF00534">
    <property type="entry name" value="Glycos_transf_1"/>
    <property type="match status" value="1"/>
</dbReference>
<evidence type="ECO:0000313" key="3">
    <source>
        <dbReference type="EMBL" id="OPH61218.1"/>
    </source>
</evidence>
<protein>
    <submittedName>
        <fullName evidence="3">Glycosyl transferase</fullName>
    </submittedName>
</protein>
<dbReference type="PANTHER" id="PTHR12526:SF595">
    <property type="entry name" value="BLL5217 PROTEIN"/>
    <property type="match status" value="1"/>
</dbReference>
<reference evidence="4" key="1">
    <citation type="submission" date="2016-07" db="EMBL/GenBank/DDBJ databases">
        <authorList>
            <person name="Florea S."/>
            <person name="Webb J.S."/>
            <person name="Jaromczyk J."/>
            <person name="Schardl C.L."/>
        </authorList>
    </citation>
    <scope>NUCLEOTIDE SEQUENCE [LARGE SCALE GENOMIC DNA]</scope>
    <source>
        <strain evidence="4">CY1</strain>
    </source>
</reference>
<keyword evidence="4" id="KW-1185">Reference proteome</keyword>
<dbReference type="Gene3D" id="3.40.50.2000">
    <property type="entry name" value="Glycogen Phosphorylase B"/>
    <property type="match status" value="2"/>
</dbReference>
<dbReference type="STRING" id="1469647.BC351_14850"/>
<name>A0A1V4HR87_9BACL</name>
<dbReference type="CDD" id="cd03802">
    <property type="entry name" value="GT4_AviGT4-like"/>
    <property type="match status" value="1"/>
</dbReference>
<evidence type="ECO:0000259" key="1">
    <source>
        <dbReference type="Pfam" id="PF00534"/>
    </source>
</evidence>
<dbReference type="SUPFAM" id="SSF53756">
    <property type="entry name" value="UDP-Glycosyltransferase/glycogen phosphorylase"/>
    <property type="match status" value="1"/>
</dbReference>
<dbReference type="Pfam" id="PF13439">
    <property type="entry name" value="Glyco_transf_4"/>
    <property type="match status" value="1"/>
</dbReference>
<dbReference type="InterPro" id="IPR001296">
    <property type="entry name" value="Glyco_trans_1"/>
</dbReference>
<feature type="domain" description="Glycosyltransferase subfamily 4-like N-terminal" evidence="2">
    <location>
        <begin position="25"/>
        <end position="118"/>
    </location>
</feature>
<organism evidence="3 4">
    <name type="scientific">Paenibacillus ferrarius</name>
    <dbReference type="NCBI Taxonomy" id="1469647"/>
    <lineage>
        <taxon>Bacteria</taxon>
        <taxon>Bacillati</taxon>
        <taxon>Bacillota</taxon>
        <taxon>Bacilli</taxon>
        <taxon>Bacillales</taxon>
        <taxon>Paenibacillaceae</taxon>
        <taxon>Paenibacillus</taxon>
    </lineage>
</organism>
<dbReference type="GO" id="GO:0016757">
    <property type="term" value="F:glycosyltransferase activity"/>
    <property type="evidence" value="ECO:0007669"/>
    <property type="project" value="InterPro"/>
</dbReference>
<dbReference type="RefSeq" id="WP_079409225.1">
    <property type="nucleotide sequence ID" value="NZ_MBTG01000002.1"/>
</dbReference>
<accession>A0A1V4HR87</accession>
<gene>
    <name evidence="3" type="ORF">BC351_14850</name>
</gene>
<feature type="domain" description="Glycosyl transferase family 1" evidence="1">
    <location>
        <begin position="151"/>
        <end position="266"/>
    </location>
</feature>
<dbReference type="EMBL" id="MBTG01000002">
    <property type="protein sequence ID" value="OPH61218.1"/>
    <property type="molecule type" value="Genomic_DNA"/>
</dbReference>
<keyword evidence="3" id="KW-0808">Transferase</keyword>
<dbReference type="OrthoDB" id="9795068at2"/>
<proteinExistence type="predicted"/>
<evidence type="ECO:0000259" key="2">
    <source>
        <dbReference type="Pfam" id="PF13439"/>
    </source>
</evidence>
<comment type="caution">
    <text evidence="3">The sequence shown here is derived from an EMBL/GenBank/DDBJ whole genome shotgun (WGS) entry which is preliminary data.</text>
</comment>
<sequence length="323" mass="36599">MKRLHIIQVISNFPNAHKLPPTNQGGTEKVVYELTENLVKRGHHVTLFASSGSRTSAKFVPFPKGLRGKGIARYVLTKMPRHVDVIHDHTFNSALGQLKLKTPTICTLHMPVKRYVKHPVYVSKRARTVMGKNRGHYVYNGLNPSEYQFSSKKQGYLLFMGRILREKGVLQAIEIAERTKKKLIIAGPIKNKAWFDRELAPRIRKNPHIHFVGPVGGINKQKLLKYAKCVLFPSLWEEPFGLVMIEAMACGTPVIALNRGAVTEVLAGFPHMICRSIPEMIAKVKQGSFPDPYSLRRYVSRRFTTSKMTGRYLAIYQKVIKNG</sequence>
<dbReference type="AlphaFoldDB" id="A0A1V4HR87"/>